<feature type="signal peptide" evidence="2">
    <location>
        <begin position="1"/>
        <end position="33"/>
    </location>
</feature>
<dbReference type="Gene3D" id="2.40.10.10">
    <property type="entry name" value="Trypsin-like serine proteases"/>
    <property type="match status" value="1"/>
</dbReference>
<evidence type="ECO:0000259" key="3">
    <source>
        <dbReference type="PROSITE" id="PS50240"/>
    </source>
</evidence>
<dbReference type="InterPro" id="IPR005546">
    <property type="entry name" value="Autotransporte_beta"/>
</dbReference>
<dbReference type="Gene3D" id="2.40.128.130">
    <property type="entry name" value="Autotransporter beta-domain"/>
    <property type="match status" value="1"/>
</dbReference>
<sequence>MIEGNAMTLNPLRSSLLVATSTIVLSCAGIANASEGPVLADPSLINAAQSADDFAFDFAGSDYPGIITRDDIDPDVPAPGGSLDTSGINGIGQMVAWNGDGTVGLCTGTLINPRTVIFAAHCVNTRDDTAYGGNTGGTPIGFAFEDDALPSVRAWIRSGFQTVQDSAFYNAEAIWYDERSLDGGFLQADIAIATLDTPAFDIPTWAMLFTPLDGQEHVTVTGYGGRGTNASGNLGIDFRRRTAENYVSLLGSRRDVNAFLFGSSDTYEQNLYFTSFSDPSGEFDDTAGKFDFGIFGDNDVALPREGTTAGGDSGGPLILDEKYQRDVILGVLSGGTRFFEEQSFDGYGTLSFYQPLHAYWQVIVENNPYVYATTQGRIGKWTDPRHWVQAMDPNYVVGLDGKLLSRLPDAPGAENSGEGAKWGDVCFLDDCLDLDQAPVVGATGKQYFVKGGPGSKNFVPNNVTADPTRGIRARYYDVTLNQGTTTLSGADITIDRLTIDGSAKLDIARRASLSTNGDFTQFSGWTNVDGVLDTGEAFLLTGLLTGGGTFRAPFLTSVNSVIDPGGRTKTGTLTIDGDAILASGTTLVIDVEKRSSDLLAVTGTLSLSDPDDASAPGATLFMRTSGSFPRFGQTFTVATADGGVEGTFGNVLAQLGVLRPELNYGETEITATLQALSFNSALAGTSTTATAAAFANALDRLRAGSYQSLSNLYGMVDLMEGATLASTLDALAPQTMTFGQQLQERQSRALFGTVTNRLSMMGGASNGRMTVTGAPGFAFAQPGTAAYEQARRGFAGLTPGQQGAQKLPENFSGFVTGGVITAGNSASASASEVDGARSNYFGMGVEHSLSERFSFGVGVGYANGMNRGNGDQASSRMSQMALYGAYALGGGAYLGLAGNLERMELETGRRGFGGDAGQPSMLGVQDATRMTALAEAGVNVGLTKGLMVTPRVQLGYSRNALSGMQETGGDAALAFDKLTTNRVDTRLGAKFSGTQAIGNGWSITPQFEADYIHVLDGADAGMTVRFAAADYIPIALPLAGGDTSWGELKGGLSIGNNIVTFGAGVETAFGRDAMRYDRAMADISIRF</sequence>
<dbReference type="SUPFAM" id="SSF50494">
    <property type="entry name" value="Trypsin-like serine proteases"/>
    <property type="match status" value="1"/>
</dbReference>
<protein>
    <submittedName>
        <fullName evidence="5">Autotransporter domain-containing protein</fullName>
    </submittedName>
</protein>
<gene>
    <name evidence="5" type="ORF">RM533_07020</name>
</gene>
<comment type="caution">
    <text evidence="5">The sequence shown here is derived from an EMBL/GenBank/DDBJ whole genome shotgun (WGS) entry which is preliminary data.</text>
</comment>
<evidence type="ECO:0000256" key="2">
    <source>
        <dbReference type="SAM" id="SignalP"/>
    </source>
</evidence>
<dbReference type="InterPro" id="IPR001254">
    <property type="entry name" value="Trypsin_dom"/>
</dbReference>
<dbReference type="Proteomes" id="UP001259803">
    <property type="component" value="Unassembled WGS sequence"/>
</dbReference>
<dbReference type="Pfam" id="PF03797">
    <property type="entry name" value="Autotransporter"/>
    <property type="match status" value="1"/>
</dbReference>
<dbReference type="InterPro" id="IPR001314">
    <property type="entry name" value="Peptidase_S1A"/>
</dbReference>
<dbReference type="SUPFAM" id="SSF103515">
    <property type="entry name" value="Autotransporter"/>
    <property type="match status" value="1"/>
</dbReference>
<feature type="domain" description="Autotransporter" evidence="4">
    <location>
        <begin position="804"/>
        <end position="1087"/>
    </location>
</feature>
<dbReference type="InterPro" id="IPR036709">
    <property type="entry name" value="Autotransporte_beta_dom_sf"/>
</dbReference>
<dbReference type="PROSITE" id="PS00135">
    <property type="entry name" value="TRYPSIN_SER"/>
    <property type="match status" value="1"/>
</dbReference>
<dbReference type="RefSeq" id="WP_311340516.1">
    <property type="nucleotide sequence ID" value="NZ_JAVRHS010000004.1"/>
</dbReference>
<dbReference type="PROSITE" id="PS50240">
    <property type="entry name" value="TRYPSIN_DOM"/>
    <property type="match status" value="1"/>
</dbReference>
<feature type="chain" id="PRO_5045882460" evidence="2">
    <location>
        <begin position="34"/>
        <end position="1087"/>
    </location>
</feature>
<organism evidence="5 6">
    <name type="scientific">Croceicoccus esteveae</name>
    <dbReference type="NCBI Taxonomy" id="3075597"/>
    <lineage>
        <taxon>Bacteria</taxon>
        <taxon>Pseudomonadati</taxon>
        <taxon>Pseudomonadota</taxon>
        <taxon>Alphaproteobacteria</taxon>
        <taxon>Sphingomonadales</taxon>
        <taxon>Erythrobacteraceae</taxon>
        <taxon>Croceicoccus</taxon>
    </lineage>
</organism>
<name>A0ABU2ZH58_9SPHN</name>
<accession>A0ABU2ZH58</accession>
<evidence type="ECO:0000259" key="4">
    <source>
        <dbReference type="PROSITE" id="PS51208"/>
    </source>
</evidence>
<keyword evidence="1" id="KW-1015">Disulfide bond</keyword>
<dbReference type="InterPro" id="IPR009003">
    <property type="entry name" value="Peptidase_S1_PA"/>
</dbReference>
<feature type="domain" description="Peptidase S1" evidence="3">
    <location>
        <begin position="78"/>
        <end position="393"/>
    </location>
</feature>
<keyword evidence="2" id="KW-0732">Signal</keyword>
<proteinExistence type="predicted"/>
<dbReference type="SMART" id="SM00869">
    <property type="entry name" value="Autotransporter"/>
    <property type="match status" value="1"/>
</dbReference>
<keyword evidence="6" id="KW-1185">Reference proteome</keyword>
<reference evidence="5 6" key="1">
    <citation type="submission" date="2023-09" db="EMBL/GenBank/DDBJ databases">
        <authorList>
            <person name="Rey-Velasco X."/>
        </authorList>
    </citation>
    <scope>NUCLEOTIDE SEQUENCE [LARGE SCALE GENOMIC DNA]</scope>
    <source>
        <strain evidence="5 6">F390</strain>
    </source>
</reference>
<dbReference type="InterPro" id="IPR043504">
    <property type="entry name" value="Peptidase_S1_PA_chymotrypsin"/>
</dbReference>
<dbReference type="InterPro" id="IPR033116">
    <property type="entry name" value="TRYPSIN_SER"/>
</dbReference>
<dbReference type="EMBL" id="JAVRHS010000004">
    <property type="protein sequence ID" value="MDT0575934.1"/>
    <property type="molecule type" value="Genomic_DNA"/>
</dbReference>
<dbReference type="PRINTS" id="PR00722">
    <property type="entry name" value="CHYMOTRYPSIN"/>
</dbReference>
<evidence type="ECO:0000313" key="5">
    <source>
        <dbReference type="EMBL" id="MDT0575934.1"/>
    </source>
</evidence>
<evidence type="ECO:0000256" key="1">
    <source>
        <dbReference type="ARBA" id="ARBA00023157"/>
    </source>
</evidence>
<dbReference type="PROSITE" id="PS51208">
    <property type="entry name" value="AUTOTRANSPORTER"/>
    <property type="match status" value="1"/>
</dbReference>
<evidence type="ECO:0000313" key="6">
    <source>
        <dbReference type="Proteomes" id="UP001259803"/>
    </source>
</evidence>